<proteinExistence type="predicted"/>
<evidence type="ECO:0008006" key="3">
    <source>
        <dbReference type="Google" id="ProtNLM"/>
    </source>
</evidence>
<accession>A0ABQ6DVK8</accession>
<comment type="caution">
    <text evidence="1">The sequence shown here is derived from an EMBL/GenBank/DDBJ whole genome shotgun (WGS) entry which is preliminary data.</text>
</comment>
<dbReference type="RefSeq" id="WP_284202170.1">
    <property type="nucleotide sequence ID" value="NZ_BSPQ01000001.1"/>
</dbReference>
<evidence type="ECO:0000313" key="1">
    <source>
        <dbReference type="EMBL" id="GLS89048.1"/>
    </source>
</evidence>
<dbReference type="Proteomes" id="UP001157353">
    <property type="component" value="Unassembled WGS sequence"/>
</dbReference>
<keyword evidence="2" id="KW-1185">Reference proteome</keyword>
<organism evidence="1 2">
    <name type="scientific">Psychromonas marina</name>
    <dbReference type="NCBI Taxonomy" id="88364"/>
    <lineage>
        <taxon>Bacteria</taxon>
        <taxon>Pseudomonadati</taxon>
        <taxon>Pseudomonadota</taxon>
        <taxon>Gammaproteobacteria</taxon>
        <taxon>Alteromonadales</taxon>
        <taxon>Psychromonadaceae</taxon>
        <taxon>Psychromonas</taxon>
    </lineage>
</organism>
<dbReference type="InterPro" id="IPR018680">
    <property type="entry name" value="DUF2164"/>
</dbReference>
<dbReference type="Pfam" id="PF09932">
    <property type="entry name" value="DUF2164"/>
    <property type="match status" value="1"/>
</dbReference>
<protein>
    <recommendedName>
        <fullName evidence="3">DUF2164 domain-containing protein</fullName>
    </recommendedName>
</protein>
<evidence type="ECO:0000313" key="2">
    <source>
        <dbReference type="Proteomes" id="UP001157353"/>
    </source>
</evidence>
<reference evidence="2" key="1">
    <citation type="journal article" date="2019" name="Int. J. Syst. Evol. Microbiol.">
        <title>The Global Catalogue of Microorganisms (GCM) 10K type strain sequencing project: providing services to taxonomists for standard genome sequencing and annotation.</title>
        <authorList>
            <consortium name="The Broad Institute Genomics Platform"/>
            <consortium name="The Broad Institute Genome Sequencing Center for Infectious Disease"/>
            <person name="Wu L."/>
            <person name="Ma J."/>
        </authorList>
    </citation>
    <scope>NUCLEOTIDE SEQUENCE [LARGE SCALE GENOMIC DNA]</scope>
    <source>
        <strain evidence="2">NBRC 103166</strain>
    </source>
</reference>
<name>A0ABQ6DVK8_9GAMM</name>
<sequence length="83" mass="9885">MAEIKFSRDQKVRLVAEIQRYFDKELDQEIGDFDAEFLLDFFSEKVGGVYYNQGLNDARRLLDEKLDTITESFYELEKVTEFD</sequence>
<dbReference type="EMBL" id="BSPQ01000001">
    <property type="protein sequence ID" value="GLS89048.1"/>
    <property type="molecule type" value="Genomic_DNA"/>
</dbReference>
<gene>
    <name evidence="1" type="ORF">GCM10007916_01150</name>
</gene>